<keyword evidence="1" id="KW-0812">Transmembrane</keyword>
<feature type="transmembrane region" description="Helical" evidence="1">
    <location>
        <begin position="21"/>
        <end position="38"/>
    </location>
</feature>
<organism evidence="2">
    <name type="scientific">Ganoderma boninense</name>
    <dbReference type="NCBI Taxonomy" id="34458"/>
    <lineage>
        <taxon>Eukaryota</taxon>
        <taxon>Fungi</taxon>
        <taxon>Dikarya</taxon>
        <taxon>Basidiomycota</taxon>
        <taxon>Agaricomycotina</taxon>
        <taxon>Agaricomycetes</taxon>
        <taxon>Polyporales</taxon>
        <taxon>Polyporaceae</taxon>
        <taxon>Ganoderma</taxon>
    </lineage>
</organism>
<feature type="transmembrane region" description="Helical" evidence="1">
    <location>
        <begin position="84"/>
        <end position="102"/>
    </location>
</feature>
<feature type="transmembrane region" description="Helical" evidence="1">
    <location>
        <begin position="130"/>
        <end position="149"/>
    </location>
</feature>
<name>A0A5K1K0H2_9APHY</name>
<dbReference type="AlphaFoldDB" id="A0A5K1K0H2"/>
<sequence>MTVEWSLITRKRRFKPAMLPYLLGRYCILTVLLTFVITSHVNHLLVNCDAMYRSLSLLGSVAAFCSTLNLSLRTYIIWKDMSRGVTWALGLASIGHASLVAVQGSQGVTFNWSSDANACVVVSSSHTAMFAFYLYTILMDLTIVALTVCGLYQQAALDSPIGSSLSEQSLWYCVGTLLCNIPAVLLPGLNLNVVMNVLGSMPGTTFSVVMSSCAVLSLKPEETNAHNTHNEPSTVHGVTMSTSGALTTHIVLESRVNTFEVDIDASSLSSRKSGEENAIGAV</sequence>
<gene>
    <name evidence="2" type="primary">I1RC95</name>
</gene>
<accession>A0A5K1K0H2</accession>
<evidence type="ECO:0000256" key="1">
    <source>
        <dbReference type="SAM" id="Phobius"/>
    </source>
</evidence>
<feature type="transmembrane region" description="Helical" evidence="1">
    <location>
        <begin position="50"/>
        <end position="72"/>
    </location>
</feature>
<reference evidence="2" key="1">
    <citation type="submission" date="2019-10" db="EMBL/GenBank/DDBJ databases">
        <authorList>
            <person name="Nor Muhammad N."/>
        </authorList>
    </citation>
    <scope>NUCLEOTIDE SEQUENCE</scope>
</reference>
<proteinExistence type="predicted"/>
<protein>
    <submittedName>
        <fullName evidence="2">AAA domain-containing protein</fullName>
    </submittedName>
</protein>
<evidence type="ECO:0000313" key="2">
    <source>
        <dbReference type="EMBL" id="VWO98832.1"/>
    </source>
</evidence>
<feature type="transmembrane region" description="Helical" evidence="1">
    <location>
        <begin position="170"/>
        <end position="191"/>
    </location>
</feature>
<dbReference type="EMBL" id="LR727209">
    <property type="protein sequence ID" value="VWO98832.1"/>
    <property type="molecule type" value="Genomic_DNA"/>
</dbReference>
<keyword evidence="1" id="KW-0472">Membrane</keyword>
<keyword evidence="1" id="KW-1133">Transmembrane helix</keyword>